<comment type="caution">
    <text evidence="1">The sequence shown here is derived from an EMBL/GenBank/DDBJ whole genome shotgun (WGS) entry which is preliminary data.</text>
</comment>
<name>A0AAE0L0I2_9CHLO</name>
<dbReference type="EMBL" id="LGRX02012547">
    <property type="protein sequence ID" value="KAK3267230.1"/>
    <property type="molecule type" value="Genomic_DNA"/>
</dbReference>
<protein>
    <submittedName>
        <fullName evidence="1">Uncharacterized protein</fullName>
    </submittedName>
</protein>
<evidence type="ECO:0000313" key="2">
    <source>
        <dbReference type="Proteomes" id="UP001190700"/>
    </source>
</evidence>
<sequence>MGVYTLLANRYSMVQLRASLNRDAAHGGPEALRTKLAFMKEKVYNSDGFVAEPTFNLWLQEFTPGLLEAAIKL</sequence>
<organism evidence="1 2">
    <name type="scientific">Cymbomonas tetramitiformis</name>
    <dbReference type="NCBI Taxonomy" id="36881"/>
    <lineage>
        <taxon>Eukaryota</taxon>
        <taxon>Viridiplantae</taxon>
        <taxon>Chlorophyta</taxon>
        <taxon>Pyramimonadophyceae</taxon>
        <taxon>Pyramimonadales</taxon>
        <taxon>Pyramimonadaceae</taxon>
        <taxon>Cymbomonas</taxon>
    </lineage>
</organism>
<dbReference type="Proteomes" id="UP001190700">
    <property type="component" value="Unassembled WGS sequence"/>
</dbReference>
<evidence type="ECO:0000313" key="1">
    <source>
        <dbReference type="EMBL" id="KAK3267230.1"/>
    </source>
</evidence>
<accession>A0AAE0L0I2</accession>
<reference evidence="1 2" key="1">
    <citation type="journal article" date="2015" name="Genome Biol. Evol.">
        <title>Comparative Genomics of a Bacterivorous Green Alga Reveals Evolutionary Causalities and Consequences of Phago-Mixotrophic Mode of Nutrition.</title>
        <authorList>
            <person name="Burns J.A."/>
            <person name="Paasch A."/>
            <person name="Narechania A."/>
            <person name="Kim E."/>
        </authorList>
    </citation>
    <scope>NUCLEOTIDE SEQUENCE [LARGE SCALE GENOMIC DNA]</scope>
    <source>
        <strain evidence="1 2">PLY_AMNH</strain>
    </source>
</reference>
<dbReference type="AlphaFoldDB" id="A0AAE0L0I2"/>
<gene>
    <name evidence="1" type="ORF">CYMTET_24201</name>
</gene>
<keyword evidence="2" id="KW-1185">Reference proteome</keyword>
<proteinExistence type="predicted"/>